<evidence type="ECO:0000256" key="1">
    <source>
        <dbReference type="SAM" id="MobiDB-lite"/>
    </source>
</evidence>
<feature type="region of interest" description="Disordered" evidence="1">
    <location>
        <begin position="474"/>
        <end position="493"/>
    </location>
</feature>
<dbReference type="AlphaFoldDB" id="A0A9W7E6I9"/>
<dbReference type="Proteomes" id="UP001162640">
    <property type="component" value="Unassembled WGS sequence"/>
</dbReference>
<evidence type="ECO:0000313" key="3">
    <source>
        <dbReference type="Proteomes" id="UP001162640"/>
    </source>
</evidence>
<reference evidence="3" key="1">
    <citation type="journal article" date="2023" name="Commun. Biol.">
        <title>Genome analysis of Parmales, the sister group of diatoms, reveals the evolutionary specialization of diatoms from phago-mixotrophs to photoautotrophs.</title>
        <authorList>
            <person name="Ban H."/>
            <person name="Sato S."/>
            <person name="Yoshikawa S."/>
            <person name="Yamada K."/>
            <person name="Nakamura Y."/>
            <person name="Ichinomiya M."/>
            <person name="Sato N."/>
            <person name="Blanc-Mathieu R."/>
            <person name="Endo H."/>
            <person name="Kuwata A."/>
            <person name="Ogata H."/>
        </authorList>
    </citation>
    <scope>NUCLEOTIDE SEQUENCE [LARGE SCALE GENOMIC DNA]</scope>
</reference>
<organism evidence="2 3">
    <name type="scientific">Triparma laevis f. inornata</name>
    <dbReference type="NCBI Taxonomy" id="1714386"/>
    <lineage>
        <taxon>Eukaryota</taxon>
        <taxon>Sar</taxon>
        <taxon>Stramenopiles</taxon>
        <taxon>Ochrophyta</taxon>
        <taxon>Bolidophyceae</taxon>
        <taxon>Parmales</taxon>
        <taxon>Triparmaceae</taxon>
        <taxon>Triparma</taxon>
    </lineage>
</organism>
<sequence>MRVAVCADGGADGESIDRQSDCYTDGETKQGANHVSYHVISYHISYDVISNNVPHNDLPYDVSYDTVSHNASHNAVSHDASHHAVSHGESVDRQSDGAAKQRANHVSYNVSHNNLPYDVSHNAISHNASNVAISHNVSHNFIPNSTPYDIIPNSIPYDSISNSNTNNPPHKTTNANPHNLSVNLSNDLPALPNSNPNLLHLNLQPKRRWLHRPFLLYQQRHNNPTDDGSDGNFYCVNGGTCGGTTGSCTCVDCNTGYTGENCDTPVNCTATDNPTDDGSDGNFYCVNGGTCGGTTGTCTCTECDTGHTGDHCHLASPATPSPTPLLPPSPPTDVLDPTLPNINPSYGYSLCACKSRVYKLAVVETRDFCMAACLGGKVLSCKTLEPGEAPPADFDAYPGPVSARVTCSTYSFPPASPPGLGIVPEVTEDMKRPPTEDEFPADFDDRVELWRSTTPPDTFSWSNQTDLLSFIKNGRWVPNSPSSPPGGEQVVSS</sequence>
<proteinExistence type="predicted"/>
<comment type="caution">
    <text evidence="2">The sequence shown here is derived from an EMBL/GenBank/DDBJ whole genome shotgun (WGS) entry which is preliminary data.</text>
</comment>
<evidence type="ECO:0000313" key="2">
    <source>
        <dbReference type="EMBL" id="GMH64378.1"/>
    </source>
</evidence>
<accession>A0A9W7E6I9</accession>
<feature type="region of interest" description="Disordered" evidence="1">
    <location>
        <begin position="74"/>
        <end position="102"/>
    </location>
</feature>
<protein>
    <recommendedName>
        <fullName evidence="4">EGF-like domain-containing protein</fullName>
    </recommendedName>
</protein>
<evidence type="ECO:0008006" key="4">
    <source>
        <dbReference type="Google" id="ProtNLM"/>
    </source>
</evidence>
<gene>
    <name evidence="2" type="ORF">TL16_g03949</name>
</gene>
<dbReference type="EMBL" id="BLQM01000106">
    <property type="protein sequence ID" value="GMH64378.1"/>
    <property type="molecule type" value="Genomic_DNA"/>
</dbReference>
<name>A0A9W7E6I9_9STRA</name>